<dbReference type="HOGENOM" id="CLU_2776661_0_0_1"/>
<sequence>MYNPAADEQPLPMPTGTNRIIRGRGILVPKSTFPRSVISTLVATWRRSLPAKEIQITTSFLVHCTMQGP</sequence>
<name>A0A0D0EB97_9AGAM</name>
<dbReference type="InParanoid" id="A0A0D0EB97"/>
<dbReference type="AlphaFoldDB" id="A0A0D0EB97"/>
<dbReference type="EMBL" id="KN824823">
    <property type="protein sequence ID" value="KIL01065.1"/>
    <property type="molecule type" value="Genomic_DNA"/>
</dbReference>
<gene>
    <name evidence="1" type="ORF">PAXRUDRAFT_821083</name>
</gene>
<accession>A0A0D0EB97</accession>
<reference evidence="2" key="2">
    <citation type="submission" date="2015-01" db="EMBL/GenBank/DDBJ databases">
        <title>Evolutionary Origins and Diversification of the Mycorrhizal Mutualists.</title>
        <authorList>
            <consortium name="DOE Joint Genome Institute"/>
            <consortium name="Mycorrhizal Genomics Consortium"/>
            <person name="Kohler A."/>
            <person name="Kuo A."/>
            <person name="Nagy L.G."/>
            <person name="Floudas D."/>
            <person name="Copeland A."/>
            <person name="Barry K.W."/>
            <person name="Cichocki N."/>
            <person name="Veneault-Fourrey C."/>
            <person name="LaButti K."/>
            <person name="Lindquist E.A."/>
            <person name="Lipzen A."/>
            <person name="Lundell T."/>
            <person name="Morin E."/>
            <person name="Murat C."/>
            <person name="Riley R."/>
            <person name="Ohm R."/>
            <person name="Sun H."/>
            <person name="Tunlid A."/>
            <person name="Henrissat B."/>
            <person name="Grigoriev I.V."/>
            <person name="Hibbett D.S."/>
            <person name="Martin F."/>
        </authorList>
    </citation>
    <scope>NUCLEOTIDE SEQUENCE [LARGE SCALE GENOMIC DNA]</scope>
    <source>
        <strain evidence="2">Ve08.2h10</strain>
    </source>
</reference>
<evidence type="ECO:0000313" key="2">
    <source>
        <dbReference type="Proteomes" id="UP000054538"/>
    </source>
</evidence>
<keyword evidence="2" id="KW-1185">Reference proteome</keyword>
<protein>
    <submittedName>
        <fullName evidence="1">Uncharacterized protein</fullName>
    </submittedName>
</protein>
<organism evidence="1 2">
    <name type="scientific">Paxillus rubicundulus Ve08.2h10</name>
    <dbReference type="NCBI Taxonomy" id="930991"/>
    <lineage>
        <taxon>Eukaryota</taxon>
        <taxon>Fungi</taxon>
        <taxon>Dikarya</taxon>
        <taxon>Basidiomycota</taxon>
        <taxon>Agaricomycotina</taxon>
        <taxon>Agaricomycetes</taxon>
        <taxon>Agaricomycetidae</taxon>
        <taxon>Boletales</taxon>
        <taxon>Paxilineae</taxon>
        <taxon>Paxillaceae</taxon>
        <taxon>Paxillus</taxon>
    </lineage>
</organism>
<dbReference type="Proteomes" id="UP000054538">
    <property type="component" value="Unassembled WGS sequence"/>
</dbReference>
<proteinExistence type="predicted"/>
<reference evidence="1 2" key="1">
    <citation type="submission" date="2014-04" db="EMBL/GenBank/DDBJ databases">
        <authorList>
            <consortium name="DOE Joint Genome Institute"/>
            <person name="Kuo A."/>
            <person name="Kohler A."/>
            <person name="Jargeat P."/>
            <person name="Nagy L.G."/>
            <person name="Floudas D."/>
            <person name="Copeland A."/>
            <person name="Barry K.W."/>
            <person name="Cichocki N."/>
            <person name="Veneault-Fourrey C."/>
            <person name="LaButti K."/>
            <person name="Lindquist E.A."/>
            <person name="Lipzen A."/>
            <person name="Lundell T."/>
            <person name="Morin E."/>
            <person name="Murat C."/>
            <person name="Sun H."/>
            <person name="Tunlid A."/>
            <person name="Henrissat B."/>
            <person name="Grigoriev I.V."/>
            <person name="Hibbett D.S."/>
            <person name="Martin F."/>
            <person name="Nordberg H.P."/>
            <person name="Cantor M.N."/>
            <person name="Hua S.X."/>
        </authorList>
    </citation>
    <scope>NUCLEOTIDE SEQUENCE [LARGE SCALE GENOMIC DNA]</scope>
    <source>
        <strain evidence="1 2">Ve08.2h10</strain>
    </source>
</reference>
<evidence type="ECO:0000313" key="1">
    <source>
        <dbReference type="EMBL" id="KIL01065.1"/>
    </source>
</evidence>